<sequence>MDELLPHYERELALLRRATHEFAARFPKIAARMSVTDGEIDDPHLARLLQSFALLGARISKRLGDDYPEFAEALIDTLFPEQLRVIPSCSIAQFDAAATAGQLTAPVTVPRGTELEDRAGTCRFRTSYDVTLAPILIDEVNVTPAAAASPQVTLPPNTSVLVSITIASLADGADFHAAVPDRLRLHLHGTPAMVAAMTDAFLLHAPKAFVQSDRNQRWKALAQIPLTAAGYATPEALVPGAGYATPEALVPGADDLANPPWRLLREYFAFPDKFSFIDLDMAALVRAAQPRRRLTLHLPIVDMPDGTPARRQLDTLAIDHLRLGCTPVVNVFSRHATPIPLKPEATTYAVMPQVLNMQDVTARAIESVRLTNDVSPEATGGKPVLRYRGFAHGRGKQTAAVFWLAARREFTEGNDAWQNITLVDLDGQPVSQVTGQLLVSLTCTNGNYPAKLPTGAADGDLCNEKENLPGRVALLRTPTPCRTGSMRQGALWRLITGLSPHILTLQSPNADALKELLRLLYPEAPGSLALVDAIVDVSHKSVMQWMSVPPMPTFVRGLEITVTFEAAALDALSLYACSRLLDPFFAHFAPANGYVQCVIRATGPDPAMMRCPPRLGTRPIA</sequence>
<name>A0AB74D7B1_9BURK</name>
<dbReference type="InterPro" id="IPR010272">
    <property type="entry name" value="T6SS_TssF"/>
</dbReference>
<evidence type="ECO:0000313" key="1">
    <source>
        <dbReference type="EMBL" id="RQP78175.1"/>
    </source>
</evidence>
<dbReference type="PANTHER" id="PTHR35370:SF1">
    <property type="entry name" value="TYPE VI SECRETION SYSTEM COMPONENT TSSF1"/>
    <property type="match status" value="1"/>
</dbReference>
<gene>
    <name evidence="1" type="primary">vasA</name>
    <name evidence="1" type="ORF">DF015_15790</name>
</gene>
<comment type="caution">
    <text evidence="1">The sequence shown here is derived from an EMBL/GenBank/DDBJ whole genome shotgun (WGS) entry which is preliminary data.</text>
</comment>
<dbReference type="Proteomes" id="UP000273734">
    <property type="component" value="Unassembled WGS sequence"/>
</dbReference>
<reference evidence="1 2" key="1">
    <citation type="submission" date="2018-08" db="EMBL/GenBank/DDBJ databases">
        <title>Comparative analysis of Burkholderia isolates from Puerto Rico.</title>
        <authorList>
            <person name="Hall C."/>
            <person name="Sahl J."/>
            <person name="Wagner D."/>
        </authorList>
    </citation>
    <scope>NUCLEOTIDE SEQUENCE [LARGE SCALE GENOMIC DNA]</scope>
    <source>
        <strain evidence="1 2">Bp8964</strain>
    </source>
</reference>
<organism evidence="1 2">
    <name type="scientific">Burkholderia ubonensis</name>
    <dbReference type="NCBI Taxonomy" id="101571"/>
    <lineage>
        <taxon>Bacteria</taxon>
        <taxon>Pseudomonadati</taxon>
        <taxon>Pseudomonadota</taxon>
        <taxon>Betaproteobacteria</taxon>
        <taxon>Burkholderiales</taxon>
        <taxon>Burkholderiaceae</taxon>
        <taxon>Burkholderia</taxon>
        <taxon>Burkholderia cepacia complex</taxon>
    </lineage>
</organism>
<dbReference type="PIRSF" id="PIRSF028304">
    <property type="entry name" value="UCP028304"/>
    <property type="match status" value="1"/>
</dbReference>
<dbReference type="NCBIfam" id="TIGR03359">
    <property type="entry name" value="VI_chp_6"/>
    <property type="match status" value="1"/>
</dbReference>
<dbReference type="PANTHER" id="PTHR35370">
    <property type="entry name" value="CYTOPLASMIC PROTEIN-RELATED-RELATED"/>
    <property type="match status" value="1"/>
</dbReference>
<evidence type="ECO:0000313" key="2">
    <source>
        <dbReference type="Proteomes" id="UP000273734"/>
    </source>
</evidence>
<dbReference type="AlphaFoldDB" id="A0AB74D7B1"/>
<dbReference type="Pfam" id="PF05947">
    <property type="entry name" value="T6SS_TssF"/>
    <property type="match status" value="1"/>
</dbReference>
<proteinExistence type="predicted"/>
<dbReference type="RefSeq" id="WP_095400189.1">
    <property type="nucleotide sequence ID" value="NZ_NQMX01000066.1"/>
</dbReference>
<protein>
    <submittedName>
        <fullName evidence="1">Type VI secretion system baseplate subunit TssF</fullName>
    </submittedName>
</protein>
<dbReference type="EMBL" id="QTNY01000009">
    <property type="protein sequence ID" value="RQP78175.1"/>
    <property type="molecule type" value="Genomic_DNA"/>
</dbReference>
<accession>A0AB74D7B1</accession>